<keyword evidence="2" id="KW-1185">Reference proteome</keyword>
<protein>
    <submittedName>
        <fullName evidence="1">Uncharacterized protein</fullName>
    </submittedName>
</protein>
<dbReference type="EMBL" id="CM055110">
    <property type="protein sequence ID" value="KAJ7521946.1"/>
    <property type="molecule type" value="Genomic_DNA"/>
</dbReference>
<comment type="caution">
    <text evidence="1">The sequence shown here is derived from an EMBL/GenBank/DDBJ whole genome shotgun (WGS) entry which is preliminary data.</text>
</comment>
<evidence type="ECO:0000313" key="1">
    <source>
        <dbReference type="EMBL" id="KAJ7521946.1"/>
    </source>
</evidence>
<organism evidence="1 2">
    <name type="scientific">Diphasiastrum complanatum</name>
    <name type="common">Issler's clubmoss</name>
    <name type="synonym">Lycopodium complanatum</name>
    <dbReference type="NCBI Taxonomy" id="34168"/>
    <lineage>
        <taxon>Eukaryota</taxon>
        <taxon>Viridiplantae</taxon>
        <taxon>Streptophyta</taxon>
        <taxon>Embryophyta</taxon>
        <taxon>Tracheophyta</taxon>
        <taxon>Lycopodiopsida</taxon>
        <taxon>Lycopodiales</taxon>
        <taxon>Lycopodiaceae</taxon>
        <taxon>Lycopodioideae</taxon>
        <taxon>Diphasiastrum</taxon>
    </lineage>
</organism>
<reference evidence="2" key="1">
    <citation type="journal article" date="2024" name="Proc. Natl. Acad. Sci. U.S.A.">
        <title>Extraordinary preservation of gene collinearity over three hundred million years revealed in homosporous lycophytes.</title>
        <authorList>
            <person name="Li C."/>
            <person name="Wickell D."/>
            <person name="Kuo L.Y."/>
            <person name="Chen X."/>
            <person name="Nie B."/>
            <person name="Liao X."/>
            <person name="Peng D."/>
            <person name="Ji J."/>
            <person name="Jenkins J."/>
            <person name="Williams M."/>
            <person name="Shu S."/>
            <person name="Plott C."/>
            <person name="Barry K."/>
            <person name="Rajasekar S."/>
            <person name="Grimwood J."/>
            <person name="Han X."/>
            <person name="Sun S."/>
            <person name="Hou Z."/>
            <person name="He W."/>
            <person name="Dai G."/>
            <person name="Sun C."/>
            <person name="Schmutz J."/>
            <person name="Leebens-Mack J.H."/>
            <person name="Li F.W."/>
            <person name="Wang L."/>
        </authorList>
    </citation>
    <scope>NUCLEOTIDE SEQUENCE [LARGE SCALE GENOMIC DNA]</scope>
    <source>
        <strain evidence="2">cv. PW_Plant_1</strain>
    </source>
</reference>
<proteinExistence type="predicted"/>
<sequence length="1121" mass="127959">MARSSISLRCRKPQILLCICGVHVLMMMIMMMLILPGLPAHSCVFPEFSHQKEDATKWLQSRVSNLPQKKMLKKNWPTHGKFGLQSPEFKHEEFFAKHALFEELANSLRRDGYLSTQRDFFAFIHLDTLGNTQTKADHGWTLVAKKELESGTTLMSFPLGLCMSDAIANEDPISLMGAPWEIQLATKLLRERAKGVLSHWSLYIRTLPRFIALPIFFSNMELKNLQDTWIKDEVLSIRKFLLDSFQALQHEETAGAKFSEFAWAVSVVYSSACEMKQVLNQRMVPSLKHLLIPIYSSFPKSKTAVPANSWNISKGMFNFMVNNEIKEGTLLATHAEPNSVTDAFLFQGYVPQSKLQDRARIFKNVEEFVDWYSSAYSAVNNNRYLTFKVANDAIDTLKRHRHSLLLETSMEDLSVGANGYVDPHLVCAIATLYSAKELIKLSNSNMVDEVEFSPSDFDNKEGTLWETMLLRLANDSLSINVWNLPVSLEMGGALLLKQAFSFAAQAIQQRINLILGSYSTDLKEDNLLLHAAAQEGLNYDDTNQACPNCRWQTEELSGNDHLAVKFRVYQKVIFQHVLSFSKNKNGIYTSEESSSLREKEDKNSESLQKFLNWCNEHEFKISGKLAITNIASGEDEYSPEGHTSLVRGIVATENINHGETLCILKLAAGLYDNESSSDTEVDDWDLAAALLLREKALGDNSRWAPYIAILPTDMPTPITMESNSQELEEVQWWPAVRELIQIRQAIKKSYHLLDRQDVAWASFKEYRWAATMIHSRAFTLPVLDDEKYSHYVMMPYMDMINHHFHYQADWISQPIVDGKLEIVARRHLKKGEQLFASFGPRSNDNLFLYYGFILDNNPFDSAKIFPSFNDGVRWFLQVWTTDCIHLAQNTTSYEVCDFHRWQTFLPKTMAALEDFSSGALGQSKDWWELVERWSEYGSQYVPYQPNPTVYASGVTDPSLLTAFISLANVTISSRMPNLNGLISCEADDCKNQTFVRSNMKKFFRCMQSLENPFYRPLLHQHDCQNFLASVLRAQEQKVWTILVARISVALRCLELLASFPTTITEDHLLLKNSTKSRGSNQPNGKTFTTVDVISPSVHLARHYRYAKKLLLRSTVDRVLAF</sequence>
<evidence type="ECO:0000313" key="2">
    <source>
        <dbReference type="Proteomes" id="UP001162992"/>
    </source>
</evidence>
<accession>A0ACC2AWT0</accession>
<name>A0ACC2AWT0_DIPCM</name>
<dbReference type="Proteomes" id="UP001162992">
    <property type="component" value="Chromosome 19"/>
</dbReference>
<gene>
    <name evidence="1" type="ORF">O6H91_19G076300</name>
</gene>